<comment type="similarity">
    <text evidence="9">Belongs to the DnaJ family.</text>
</comment>
<dbReference type="InterPro" id="IPR012724">
    <property type="entry name" value="DnaJ"/>
</dbReference>
<keyword evidence="3 9" id="KW-0479">Metal-binding</keyword>
<feature type="repeat" description="CXXCXGXG motif" evidence="9">
    <location>
        <begin position="204"/>
        <end position="211"/>
    </location>
</feature>
<evidence type="ECO:0000256" key="10">
    <source>
        <dbReference type="PROSITE-ProRule" id="PRU00546"/>
    </source>
</evidence>
<dbReference type="Pfam" id="PF00226">
    <property type="entry name" value="DnaJ"/>
    <property type="match status" value="1"/>
</dbReference>
<evidence type="ECO:0000256" key="3">
    <source>
        <dbReference type="ARBA" id="ARBA00022723"/>
    </source>
</evidence>
<dbReference type="PANTHER" id="PTHR43096">
    <property type="entry name" value="DNAJ HOMOLOG 1, MITOCHONDRIAL-RELATED"/>
    <property type="match status" value="1"/>
</dbReference>
<dbReference type="HAMAP" id="MF_01152">
    <property type="entry name" value="DnaJ"/>
    <property type="match status" value="1"/>
</dbReference>
<evidence type="ECO:0000256" key="9">
    <source>
        <dbReference type="HAMAP-Rule" id="MF_01152"/>
    </source>
</evidence>
<comment type="cofactor">
    <cofactor evidence="9">
        <name>Zn(2+)</name>
        <dbReference type="ChEBI" id="CHEBI:29105"/>
    </cofactor>
    <text evidence="9">Binds 2 Zn(2+) ions per monomer.</text>
</comment>
<evidence type="ECO:0000256" key="6">
    <source>
        <dbReference type="ARBA" id="ARBA00022833"/>
    </source>
</evidence>
<dbReference type="Gene3D" id="1.10.287.110">
    <property type="entry name" value="DnaJ domain"/>
    <property type="match status" value="1"/>
</dbReference>
<dbReference type="Proteomes" id="UP001200430">
    <property type="component" value="Unassembled WGS sequence"/>
</dbReference>
<evidence type="ECO:0000256" key="7">
    <source>
        <dbReference type="ARBA" id="ARBA00023016"/>
    </source>
</evidence>
<dbReference type="InterPro" id="IPR036410">
    <property type="entry name" value="HSP_DnaJ_Cys-rich_dom_sf"/>
</dbReference>
<evidence type="ECO:0000313" key="13">
    <source>
        <dbReference type="EMBL" id="MCF4141709.1"/>
    </source>
</evidence>
<evidence type="ECO:0000259" key="11">
    <source>
        <dbReference type="PROSITE" id="PS50076"/>
    </source>
</evidence>
<comment type="subcellular location">
    <subcellularLocation>
        <location evidence="9">Cytoplasm</location>
    </subcellularLocation>
</comment>
<dbReference type="CDD" id="cd06257">
    <property type="entry name" value="DnaJ"/>
    <property type="match status" value="1"/>
</dbReference>
<comment type="caution">
    <text evidence="13">The sequence shown here is derived from an EMBL/GenBank/DDBJ whole genome shotgun (WGS) entry which is preliminary data.</text>
</comment>
<evidence type="ECO:0000256" key="2">
    <source>
        <dbReference type="ARBA" id="ARBA00022705"/>
    </source>
</evidence>
<evidence type="ECO:0000256" key="8">
    <source>
        <dbReference type="ARBA" id="ARBA00023186"/>
    </source>
</evidence>
<dbReference type="Gene3D" id="2.60.260.20">
    <property type="entry name" value="Urease metallochaperone UreE, N-terminal domain"/>
    <property type="match status" value="2"/>
</dbReference>
<keyword evidence="1 9" id="KW-0963">Cytoplasm</keyword>
<dbReference type="SUPFAM" id="SSF49493">
    <property type="entry name" value="HSP40/DnaJ peptide-binding domain"/>
    <property type="match status" value="2"/>
</dbReference>
<evidence type="ECO:0000256" key="1">
    <source>
        <dbReference type="ARBA" id="ARBA00022490"/>
    </source>
</evidence>
<feature type="binding site" evidence="9">
    <location>
        <position position="147"/>
    </location>
    <ligand>
        <name>Zn(2+)</name>
        <dbReference type="ChEBI" id="CHEBI:29105"/>
        <label>1</label>
    </ligand>
</feature>
<dbReference type="NCBIfam" id="TIGR02349">
    <property type="entry name" value="DnaJ_bact"/>
    <property type="match status" value="1"/>
</dbReference>
<comment type="subunit">
    <text evidence="9">Homodimer.</text>
</comment>
<dbReference type="CDD" id="cd10747">
    <property type="entry name" value="DnaJ_C"/>
    <property type="match status" value="1"/>
</dbReference>
<feature type="binding site" evidence="9">
    <location>
        <position position="190"/>
    </location>
    <ligand>
        <name>Zn(2+)</name>
        <dbReference type="ChEBI" id="CHEBI:29105"/>
        <label>2</label>
    </ligand>
</feature>
<dbReference type="NCBIfam" id="NF008035">
    <property type="entry name" value="PRK10767.1"/>
    <property type="match status" value="1"/>
</dbReference>
<feature type="binding site" evidence="9">
    <location>
        <position position="207"/>
    </location>
    <ligand>
        <name>Zn(2+)</name>
        <dbReference type="ChEBI" id="CHEBI:29105"/>
        <label>1</label>
    </ligand>
</feature>
<feature type="repeat" description="CXXCXGXG motif" evidence="9">
    <location>
        <begin position="190"/>
        <end position="197"/>
    </location>
</feature>
<feature type="binding site" evidence="9">
    <location>
        <position position="150"/>
    </location>
    <ligand>
        <name>Zn(2+)</name>
        <dbReference type="ChEBI" id="CHEBI:29105"/>
        <label>1</label>
    </ligand>
</feature>
<organism evidence="13 14">
    <name type="scientific">Dethiosulfovibrio marinus</name>
    <dbReference type="NCBI Taxonomy" id="133532"/>
    <lineage>
        <taxon>Bacteria</taxon>
        <taxon>Thermotogati</taxon>
        <taxon>Synergistota</taxon>
        <taxon>Synergistia</taxon>
        <taxon>Synergistales</taxon>
        <taxon>Dethiosulfovibrionaceae</taxon>
        <taxon>Dethiosulfovibrio</taxon>
    </lineage>
</organism>
<keyword evidence="8 9" id="KW-0143">Chaperone</keyword>
<dbReference type="PROSITE" id="PS50076">
    <property type="entry name" value="DNAJ_2"/>
    <property type="match status" value="1"/>
</dbReference>
<keyword evidence="13" id="KW-0560">Oxidoreductase</keyword>
<comment type="function">
    <text evidence="9">Participates actively in the response to hyperosmotic and heat shock by preventing the aggregation of stress-denatured proteins and by disaggregating proteins, also in an autonomous, DnaK-independent fashion. Unfolded proteins bind initially to DnaJ; upon interaction with the DnaJ-bound protein, DnaK hydrolyzes its bound ATP, resulting in the formation of a stable complex. GrpE releases ADP from DnaK; ATP binding to DnaK triggers the release of the substrate protein, thus completing the reaction cycle. Several rounds of ATP-dependent interactions between DnaJ, DnaK and GrpE are required for fully efficient folding. Also involved, together with DnaK and GrpE, in the DNA replication of plasmids through activation of initiation proteins.</text>
</comment>
<dbReference type="Pfam" id="PF00684">
    <property type="entry name" value="DnaJ_CXXCXGXG"/>
    <property type="match status" value="1"/>
</dbReference>
<feature type="binding site" evidence="9">
    <location>
        <position position="167"/>
    </location>
    <ligand>
        <name>Zn(2+)</name>
        <dbReference type="ChEBI" id="CHEBI:29105"/>
        <label>2</label>
    </ligand>
</feature>
<dbReference type="InterPro" id="IPR018253">
    <property type="entry name" value="DnaJ_domain_CS"/>
</dbReference>
<dbReference type="SMART" id="SM00271">
    <property type="entry name" value="DnaJ"/>
    <property type="match status" value="1"/>
</dbReference>
<dbReference type="EMBL" id="JAKGUD010000002">
    <property type="protein sequence ID" value="MCF4141709.1"/>
    <property type="molecule type" value="Genomic_DNA"/>
</dbReference>
<dbReference type="InterPro" id="IPR001623">
    <property type="entry name" value="DnaJ_domain"/>
</dbReference>
<dbReference type="SUPFAM" id="SSF57938">
    <property type="entry name" value="DnaJ/Hsp40 cysteine-rich domain"/>
    <property type="match status" value="1"/>
</dbReference>
<dbReference type="InterPro" id="IPR001305">
    <property type="entry name" value="HSP_DnaJ_Cys-rich_dom"/>
</dbReference>
<protein>
    <recommendedName>
        <fullName evidence="9">Chaperone protein DnaJ</fullName>
    </recommendedName>
</protein>
<evidence type="ECO:0000256" key="4">
    <source>
        <dbReference type="ARBA" id="ARBA00022737"/>
    </source>
</evidence>
<feature type="binding site" evidence="9">
    <location>
        <position position="204"/>
    </location>
    <ligand>
        <name>Zn(2+)</name>
        <dbReference type="ChEBI" id="CHEBI:29105"/>
        <label>1</label>
    </ligand>
</feature>
<keyword evidence="2 9" id="KW-0235">DNA replication</keyword>
<keyword evidence="7 9" id="KW-0346">Stress response</keyword>
<feature type="domain" description="J" evidence="11">
    <location>
        <begin position="8"/>
        <end position="73"/>
    </location>
</feature>
<dbReference type="SUPFAM" id="SSF46565">
    <property type="entry name" value="Chaperone J-domain"/>
    <property type="match status" value="1"/>
</dbReference>
<proteinExistence type="inferred from homology"/>
<dbReference type="Pfam" id="PF01556">
    <property type="entry name" value="DnaJ_C"/>
    <property type="match status" value="1"/>
</dbReference>
<evidence type="ECO:0000259" key="12">
    <source>
        <dbReference type="PROSITE" id="PS51188"/>
    </source>
</evidence>
<gene>
    <name evidence="9 13" type="primary">dnaJ</name>
    <name evidence="13" type="ORF">L2W38_02610</name>
</gene>
<feature type="binding site" evidence="9">
    <location>
        <position position="164"/>
    </location>
    <ligand>
        <name>Zn(2+)</name>
        <dbReference type="ChEBI" id="CHEBI:29105"/>
        <label>2</label>
    </ligand>
</feature>
<dbReference type="PRINTS" id="PR00625">
    <property type="entry name" value="JDOMAIN"/>
</dbReference>
<dbReference type="RefSeq" id="WP_236098332.1">
    <property type="nucleotide sequence ID" value="NZ_JAKGUD010000002.1"/>
</dbReference>
<dbReference type="InterPro" id="IPR008971">
    <property type="entry name" value="HSP40/DnaJ_pept-bd"/>
</dbReference>
<dbReference type="InterPro" id="IPR036869">
    <property type="entry name" value="J_dom_sf"/>
</dbReference>
<reference evidence="13 14" key="1">
    <citation type="submission" date="2022-01" db="EMBL/GenBank/DDBJ databases">
        <title>Dethiosulfovibrio faecalis sp. nov., a novel proteolytic, non-sulfur-reducing bacterium isolated from a marine aquaculture solid waste bioreactor.</title>
        <authorList>
            <person name="Grabowski S."/>
            <person name="Apolinario E."/>
            <person name="Schneider N."/>
            <person name="Marshall C.W."/>
            <person name="Sowers K.R."/>
        </authorList>
    </citation>
    <scope>NUCLEOTIDE SEQUENCE [LARGE SCALE GENOMIC DNA]</scope>
    <source>
        <strain evidence="13 14">DSM 12537</strain>
    </source>
</reference>
<dbReference type="PROSITE" id="PS51188">
    <property type="entry name" value="ZF_CR"/>
    <property type="match status" value="1"/>
</dbReference>
<dbReference type="Gene3D" id="2.10.230.10">
    <property type="entry name" value="Heat shock protein DnaJ, cysteine-rich domain"/>
    <property type="match status" value="1"/>
</dbReference>
<dbReference type="InterPro" id="IPR002939">
    <property type="entry name" value="DnaJ_C"/>
</dbReference>
<dbReference type="CDD" id="cd10719">
    <property type="entry name" value="DnaJ_zf"/>
    <property type="match status" value="1"/>
</dbReference>
<comment type="domain">
    <text evidence="9">The J domain is necessary and sufficient to stimulate DnaK ATPase activity. Zinc center 1 plays an important role in the autonomous, DnaK-independent chaperone activity of DnaJ. Zinc center 2 is essential for interaction with DnaK and for DnaJ activity.</text>
</comment>
<feature type="binding site" evidence="9">
    <location>
        <position position="193"/>
    </location>
    <ligand>
        <name>Zn(2+)</name>
        <dbReference type="ChEBI" id="CHEBI:29105"/>
        <label>2</label>
    </ligand>
</feature>
<keyword evidence="4 9" id="KW-0677">Repeat</keyword>
<sequence>MAAGTGRDYYEILGVSREASADEIKKAYRRLVRQYHPDANPGNSEAEAKFKEVSEAYEVLSDSKKRAQYDQFGHVGEGGNPFGDMGGMGDIFGDLFDNMFGGGFGRGGARRDGPRRGPDLEMELVITLEEAALGIAKEVSVPRWETCSHCDGKGAEPGSEVRTCETCHGSGQVRRRTQTLFGQAVTVGTCPDCGGSGKVFEKKCHECGGQGRVRKKRDLKVNVQAGVDRGTRLRVPGSGEAGQNGGPPGDLYLVIDVLSHEDFERDGMDLHRRLPLPFPLAALGGDVTVSTLIDGDKKVTVSPGTEPGEVLRVKGCGMPSLRNTSRRGDLFLHTTVEVPKKLTDRQRGLIEALASEMEVDVETDGGGVFEKLKGLFS</sequence>
<dbReference type="GO" id="GO:0016491">
    <property type="term" value="F:oxidoreductase activity"/>
    <property type="evidence" value="ECO:0007669"/>
    <property type="project" value="UniProtKB-KW"/>
</dbReference>
<keyword evidence="14" id="KW-1185">Reference proteome</keyword>
<evidence type="ECO:0000256" key="5">
    <source>
        <dbReference type="ARBA" id="ARBA00022771"/>
    </source>
</evidence>
<feature type="repeat" description="CXXCXGXG motif" evidence="9">
    <location>
        <begin position="147"/>
        <end position="154"/>
    </location>
</feature>
<dbReference type="PANTHER" id="PTHR43096:SF48">
    <property type="entry name" value="CHAPERONE PROTEIN DNAJ"/>
    <property type="match status" value="1"/>
</dbReference>
<accession>A0ABS9EKI0</accession>
<feature type="domain" description="CR-type" evidence="12">
    <location>
        <begin position="134"/>
        <end position="216"/>
    </location>
</feature>
<feature type="repeat" description="CXXCXGXG motif" evidence="9">
    <location>
        <begin position="164"/>
        <end position="171"/>
    </location>
</feature>
<name>A0ABS9EKI0_9BACT</name>
<feature type="zinc finger region" description="CR-type" evidence="10">
    <location>
        <begin position="134"/>
        <end position="216"/>
    </location>
</feature>
<keyword evidence="6 9" id="KW-0862">Zinc</keyword>
<evidence type="ECO:0000313" key="14">
    <source>
        <dbReference type="Proteomes" id="UP001200430"/>
    </source>
</evidence>
<keyword evidence="5 9" id="KW-0863">Zinc-finger</keyword>
<dbReference type="PROSITE" id="PS00636">
    <property type="entry name" value="DNAJ_1"/>
    <property type="match status" value="1"/>
</dbReference>